<dbReference type="InterPro" id="IPR046746">
    <property type="entry name" value="Big_15"/>
</dbReference>
<feature type="domain" description="Bacterial Ig" evidence="3">
    <location>
        <begin position="1448"/>
        <end position="1528"/>
    </location>
</feature>
<feature type="domain" description="Bacterial Ig" evidence="3">
    <location>
        <begin position="1105"/>
        <end position="1185"/>
    </location>
</feature>
<feature type="domain" description="Bacterial Ig" evidence="3">
    <location>
        <begin position="1190"/>
        <end position="1270"/>
    </location>
</feature>
<feature type="domain" description="Bacterial Ig" evidence="3">
    <location>
        <begin position="1364"/>
        <end position="1444"/>
    </location>
</feature>
<name>A0A841YV35_9LIST</name>
<feature type="domain" description="Bacterial Ig" evidence="3">
    <location>
        <begin position="1277"/>
        <end position="1357"/>
    </location>
</feature>
<dbReference type="InterPro" id="IPR041498">
    <property type="entry name" value="Big_6"/>
</dbReference>
<comment type="caution">
    <text evidence="4">The sequence shown here is derived from an EMBL/GenBank/DDBJ whole genome shotgun (WGS) entry which is preliminary data.</text>
</comment>
<organism evidence="4 5">
    <name type="scientific">Listeria newyorkensis</name>
    <dbReference type="NCBI Taxonomy" id="1497681"/>
    <lineage>
        <taxon>Bacteria</taxon>
        <taxon>Bacillati</taxon>
        <taxon>Bacillota</taxon>
        <taxon>Bacilli</taxon>
        <taxon>Bacillales</taxon>
        <taxon>Listeriaceae</taxon>
        <taxon>Listeria</taxon>
    </lineage>
</organism>
<dbReference type="Pfam" id="PF20585">
    <property type="entry name" value="Pectate_lyase_5"/>
    <property type="match status" value="1"/>
</dbReference>
<feature type="domain" description="Pesticidal crystal protein Cry22Aa Ig-like" evidence="1">
    <location>
        <begin position="945"/>
        <end position="1013"/>
    </location>
</feature>
<proteinExistence type="predicted"/>
<feature type="domain" description="Bacterial Ig" evidence="2">
    <location>
        <begin position="858"/>
        <end position="931"/>
    </location>
</feature>
<dbReference type="RefSeq" id="WP_185388920.1">
    <property type="nucleotide sequence ID" value="NZ_JAARQN010000005.1"/>
</dbReference>
<evidence type="ECO:0000259" key="3">
    <source>
        <dbReference type="Pfam" id="PF20622"/>
    </source>
</evidence>
<dbReference type="EMBL" id="JAARQN010000005">
    <property type="protein sequence ID" value="MBC1457641.1"/>
    <property type="molecule type" value="Genomic_DNA"/>
</dbReference>
<reference evidence="4 5" key="1">
    <citation type="submission" date="2020-03" db="EMBL/GenBank/DDBJ databases">
        <title>Soil Listeria distribution.</title>
        <authorList>
            <person name="Liao J."/>
            <person name="Wiedmann M."/>
        </authorList>
    </citation>
    <scope>NUCLEOTIDE SEQUENCE [LARGE SCALE GENOMIC DNA]</scope>
    <source>
        <strain evidence="4 5">FSL L7-1614</strain>
    </source>
</reference>
<feature type="domain" description="Bacterial Ig" evidence="3">
    <location>
        <begin position="1537"/>
        <end position="1617"/>
    </location>
</feature>
<gene>
    <name evidence="4" type="ORF">HB850_07715</name>
</gene>
<dbReference type="InterPro" id="IPR046776">
    <property type="entry name" value="Pectate_lyase_5"/>
</dbReference>
<accession>A0A841YV35</accession>
<dbReference type="InterPro" id="IPR032179">
    <property type="entry name" value="Cry22Aa_Ig-like"/>
</dbReference>
<protein>
    <submittedName>
        <fullName evidence="4">DUF5011 domain-containing protein</fullName>
    </submittedName>
</protein>
<dbReference type="Pfam" id="PF16403">
    <property type="entry name" value="Bact_surface_Ig-like"/>
    <property type="match status" value="1"/>
</dbReference>
<dbReference type="InterPro" id="IPR013783">
    <property type="entry name" value="Ig-like_fold"/>
</dbReference>
<sequence length="1703" mass="176829">MKFEQKGPINVLSKASVKKAAKSLLVATVIASQVFTVLPTGSFAAEATGQDITTPTGPTLPTADQAASKIAIAPMSLALDNGVTEKRAQVSTFAEFKAAAESTTINVIEITGNFQFTSNVSINSNIRIEGNGQAITAGNYQMIMRSTSIVDVQDLSITNIGTKGVFTGYNSTAAPTVNLTNNVQVWGMIMGGSGKLSLSIGGTNNKIVSPDQYGMDVDELTIEDNTRIEELSALNTAVKVRSSGNVGIGDNAYINMNSSKGYAFDVSNSALVVGENTVLKSSSKYGTVKAATLVVKNGADLTLASGDVGNGIYVSGNITIGDNVNLKATGTGTAVYAYNTGAAIVVGKNANIDIVSDNGHGIYGNASITFGDGSSLKLRTQYKGIYSAGAATIRFGTVSNQPKAPADRVKIDIDSGIDYGIYSGGPVIFGDDTEVNVKAKAGAIYAAGNSRINFGSNTQTTISSSAGKGIDAGGVVFGDDATVDIKAYVDGINTTNTSGEGLTTGKNVSMNIVANNHDGIYTYKNTNFGENNTVVIKALNSHAIHTFYGSAVNIGANSSFDLSGTDGIRQEATAASALNVGTNSTVKIAAADYGIYTYGSVTFANGSKANIRAASKTSKPAIKANGVVTFNKDTMAYVESLYPSSTTSVFDLSGAANSKLVLNSPKFIDFRQNNNNASTKTGHIVKGYGTSTVASQSRVEINNVKNLMAWNHGTDWSKASNSAWTDIDAGRVTLANKNGAVTTSYYGGPVTGIDGFNLFDYTRLSTEGSSAIDRPVVKPIYVGAKTVTGTGTPGNDVIVTFPNGTTAKTTVNPDGTWEVNVPAGVNLAKDQSVVTYQTNGVNDSANVTTKVQQDLSVPGTPDVNGVKEGDTVVTGKGEPNKDITVTLPDGSKVTGTTDANGDFSITIPAQKEGAVISVTQKGDNGLEGNPGIVIVASNEKPVITADDQTFRVGDTFNPLADVTAKDKEDGDLTADVKVKSSNVDMTKVGNYTVVYTVTDKDGNTSEKTISVKVIAATAGTITAGEFTIGTDNYVKGALTGDVAKAYLEVNGTQLTTINVSGSSYQYYAKNNILAPTDKVYIVALDANGKVLQKTEVKVNAKATAGTITANDFTIGADSYVKGNLTGDVAKAQLEVNGTKLTMINVTGSTYQYYAKNNITKATDDVYIVAYDAAGKELSRTKVNVIAATAGTISADDFTIGKDNYVKGALTGDVTRAALEVNGTQLTTINVSGSTYQYYAKNNITKPTDQVYIIGYDASGKVLQRTKVNVKAATVTAGTVTPAAYVLGTDTYVKGTFTGDVAKVSITVNGVVSQTINTPTSPFQYYAKALIKNVTDIVTVTAYDATGKVLDTKPVTVTTNNGQAGNVLADSYKLGKDSYVTGSYTGDVVKVALEVNGTELQKINVTGGTVKYYAKPQILASTDVVKLNAYNSAGVLVSSKTVAISTTDGTVTANPFVIGTDAYVTGTLTGDVTKVALKVNGVLKSAIPATAGSYQYYAKALITSDTDVVEVIAYDATGAVLNTTTVQVSKPAVNVTKGTVTPTAYKIGTNTYVEGTYTGDVAKVALEVNGTEYSPIPATGGTIRYYAGALITSGTDDVKVNVYDAAGKLLDSKPVTINVATGTVAADAVKVGDGYLYGTATGDVYKVTLSVNGTVQTSVAFVQPDGTYKYYIKALNLQPTDVVEVIGLDNRGGQINTTPVTITQ</sequence>
<evidence type="ECO:0000313" key="4">
    <source>
        <dbReference type="EMBL" id="MBC1457641.1"/>
    </source>
</evidence>
<dbReference type="Gene3D" id="2.60.40.10">
    <property type="entry name" value="Immunoglobulins"/>
    <property type="match status" value="3"/>
</dbReference>
<evidence type="ECO:0000259" key="1">
    <source>
        <dbReference type="Pfam" id="PF16403"/>
    </source>
</evidence>
<evidence type="ECO:0000313" key="5">
    <source>
        <dbReference type="Proteomes" id="UP000569903"/>
    </source>
</evidence>
<feature type="domain" description="Bacterial Ig" evidence="3">
    <location>
        <begin position="1019"/>
        <end position="1099"/>
    </location>
</feature>
<dbReference type="Pfam" id="PF17936">
    <property type="entry name" value="Big_6"/>
    <property type="match status" value="1"/>
</dbReference>
<feature type="domain" description="Bacterial Ig" evidence="3">
    <location>
        <begin position="1621"/>
        <end position="1703"/>
    </location>
</feature>
<evidence type="ECO:0000259" key="2">
    <source>
        <dbReference type="Pfam" id="PF17936"/>
    </source>
</evidence>
<dbReference type="Proteomes" id="UP000569903">
    <property type="component" value="Unassembled WGS sequence"/>
</dbReference>
<dbReference type="Pfam" id="PF20622">
    <property type="entry name" value="Big_15"/>
    <property type="match status" value="8"/>
</dbReference>